<dbReference type="EMBL" id="JAYWLC010000006">
    <property type="protein sequence ID" value="MER5172092.1"/>
    <property type="molecule type" value="Genomic_DNA"/>
</dbReference>
<sequence>MAGDPEFQTISDKALSPRGMALLGYQRTKHISKQAQKAWAEGNPTPLILETSANRREIFEAILAEIKADYDPLSEALAKAEIVPKSIIDIGCGQALGDLFFLIEFDPAFILVDIEETREQYHFWAESGAGYASLAEASGLLRENGARLVRAINPRKTPEQLAGLHADLVISTISCGFHYPITPYIDLFQNTLRKGGAIILDLRRSYADAPDKALETLFEMSLLTEIPCSEPKSARLLFTPA</sequence>
<name>A0ABV1SGR2_9RHOB</name>
<accession>A0ABV1SGR2</accession>
<evidence type="ECO:0008006" key="3">
    <source>
        <dbReference type="Google" id="ProtNLM"/>
    </source>
</evidence>
<reference evidence="1 2" key="1">
    <citation type="submission" date="2024-01" db="EMBL/GenBank/DDBJ databases">
        <authorList>
            <person name="Deng Y."/>
            <person name="Su J."/>
        </authorList>
    </citation>
    <scope>NUCLEOTIDE SEQUENCE [LARGE SCALE GENOMIC DNA]</scope>
    <source>
        <strain evidence="1 2">CPCC 100088</strain>
    </source>
</reference>
<dbReference type="RefSeq" id="WP_339113896.1">
    <property type="nucleotide sequence ID" value="NZ_JAYWLC010000006.1"/>
</dbReference>
<organism evidence="1 2">
    <name type="scientific">Thioclava kandeliae</name>
    <dbReference type="NCBI Taxonomy" id="3070818"/>
    <lineage>
        <taxon>Bacteria</taxon>
        <taxon>Pseudomonadati</taxon>
        <taxon>Pseudomonadota</taxon>
        <taxon>Alphaproteobacteria</taxon>
        <taxon>Rhodobacterales</taxon>
        <taxon>Paracoccaceae</taxon>
        <taxon>Thioclava</taxon>
    </lineage>
</organism>
<evidence type="ECO:0000313" key="2">
    <source>
        <dbReference type="Proteomes" id="UP001438953"/>
    </source>
</evidence>
<reference evidence="1 2" key="2">
    <citation type="submission" date="2024-06" db="EMBL/GenBank/DDBJ databases">
        <title>Thioclava kandeliae sp. nov. from a rhizosphere soil sample of Kandelia candel in a mangrove.</title>
        <authorList>
            <person name="Mu T."/>
        </authorList>
    </citation>
    <scope>NUCLEOTIDE SEQUENCE [LARGE SCALE GENOMIC DNA]</scope>
    <source>
        <strain evidence="1 2">CPCC 100088</strain>
    </source>
</reference>
<protein>
    <recommendedName>
        <fullName evidence="3">Class I SAM-dependent methyltransferase</fullName>
    </recommendedName>
</protein>
<evidence type="ECO:0000313" key="1">
    <source>
        <dbReference type="EMBL" id="MER5172092.1"/>
    </source>
</evidence>
<keyword evidence="2" id="KW-1185">Reference proteome</keyword>
<proteinExistence type="predicted"/>
<dbReference type="Proteomes" id="UP001438953">
    <property type="component" value="Unassembled WGS sequence"/>
</dbReference>
<gene>
    <name evidence="1" type="ORF">VSX56_09920</name>
</gene>
<comment type="caution">
    <text evidence="1">The sequence shown here is derived from an EMBL/GenBank/DDBJ whole genome shotgun (WGS) entry which is preliminary data.</text>
</comment>